<evidence type="ECO:0000259" key="3">
    <source>
        <dbReference type="Pfam" id="PF13309"/>
    </source>
</evidence>
<dbReference type="InterPro" id="IPR013559">
    <property type="entry name" value="YheO"/>
</dbReference>
<evidence type="ECO:0008006" key="6">
    <source>
        <dbReference type="Google" id="ProtNLM"/>
    </source>
</evidence>
<dbReference type="EMBL" id="APVG01000035">
    <property type="protein sequence ID" value="ENY71438.1"/>
    <property type="molecule type" value="Genomic_DNA"/>
</dbReference>
<organism evidence="4 5">
    <name type="scientific">Aeromonas diversa CDC 2478-85</name>
    <dbReference type="NCBI Taxonomy" id="1268237"/>
    <lineage>
        <taxon>Bacteria</taxon>
        <taxon>Pseudomonadati</taxon>
        <taxon>Pseudomonadota</taxon>
        <taxon>Gammaproteobacteria</taxon>
        <taxon>Aeromonadales</taxon>
        <taxon>Aeromonadaceae</taxon>
        <taxon>Aeromonas</taxon>
    </lineage>
</organism>
<proteinExistence type="predicted"/>
<feature type="domain" description="YheO-like" evidence="2">
    <location>
        <begin position="22"/>
        <end position="127"/>
    </location>
</feature>
<evidence type="ECO:0000259" key="2">
    <source>
        <dbReference type="Pfam" id="PF08348"/>
    </source>
</evidence>
<dbReference type="InterPro" id="IPR039445">
    <property type="entry name" value="DauR-like_HTH"/>
</dbReference>
<dbReference type="Proteomes" id="UP000023775">
    <property type="component" value="Unassembled WGS sequence"/>
</dbReference>
<comment type="caution">
    <text evidence="4">The sequence shown here is derived from an EMBL/GenBank/DDBJ whole genome shotgun (WGS) entry which is preliminary data.</text>
</comment>
<feature type="region of interest" description="Disordered" evidence="1">
    <location>
        <begin position="219"/>
        <end position="238"/>
    </location>
</feature>
<dbReference type="Pfam" id="PF13309">
    <property type="entry name" value="HTH_22"/>
    <property type="match status" value="1"/>
</dbReference>
<gene>
    <name evidence="4" type="ORF">G114_13398</name>
</gene>
<evidence type="ECO:0000256" key="1">
    <source>
        <dbReference type="SAM" id="MobiDB-lite"/>
    </source>
</evidence>
<keyword evidence="5" id="KW-1185">Reference proteome</keyword>
<evidence type="ECO:0000313" key="5">
    <source>
        <dbReference type="Proteomes" id="UP000023775"/>
    </source>
</evidence>
<dbReference type="PATRIC" id="fig|1268237.3.peg.2638"/>
<dbReference type="AlphaFoldDB" id="N9VII2"/>
<feature type="compositionally biased region" description="Basic and acidic residues" evidence="1">
    <location>
        <begin position="221"/>
        <end position="232"/>
    </location>
</feature>
<dbReference type="PANTHER" id="PTHR35568:SF1">
    <property type="entry name" value="TRANSCRIPTIONAL REGULATOR DAUR"/>
    <property type="match status" value="1"/>
</dbReference>
<protein>
    <recommendedName>
        <fullName evidence="6">DNA-binding protein</fullName>
    </recommendedName>
</protein>
<dbReference type="Pfam" id="PF08348">
    <property type="entry name" value="PAS_6"/>
    <property type="match status" value="1"/>
</dbReference>
<dbReference type="eggNOG" id="COG2964">
    <property type="taxonomic scope" value="Bacteria"/>
</dbReference>
<name>N9VII2_9GAMM</name>
<accession>N9VII2</accession>
<evidence type="ECO:0000313" key="4">
    <source>
        <dbReference type="EMBL" id="ENY71438.1"/>
    </source>
</evidence>
<dbReference type="InterPro" id="IPR039446">
    <property type="entry name" value="DauR-like"/>
</dbReference>
<feature type="domain" description="Transcriptional regulator DauR-like HTH" evidence="3">
    <location>
        <begin position="152"/>
        <end position="213"/>
    </location>
</feature>
<sequence>MPLTPATVSATSPLDEEARHLLASFEPVVDALAALFGPGCEVVLHAFDNLHASVIKIANGHVTGRKKGAPVTDFALSRITALEGEAWSSYFTRTREGGLMKSASVTLRSRTGQAVGMLCVNFSLDTPLSGLLQALAPVTQESQQQETFAHSVEDLVEQVMARVDEDPALTPGSRNRAIVCRLYDQGIFDIKDAAQQVADRLGLSRHTVYLHIRNHKAALAKHQEGPHTENPSHDATLV</sequence>
<dbReference type="PANTHER" id="PTHR35568">
    <property type="entry name" value="TRANSCRIPTIONAL REGULATOR DAUR"/>
    <property type="match status" value="1"/>
</dbReference>
<dbReference type="OrthoDB" id="9796595at2"/>
<reference evidence="4 5" key="1">
    <citation type="journal article" date="2013" name="Genome Announc.">
        <title>Draft Genome Sequence of the Aeromonas diversa Type Strain.</title>
        <authorList>
            <person name="Farfan M."/>
            <person name="Spataro N."/>
            <person name="Sanglas A."/>
            <person name="Albarral V."/>
            <person name="Loren J.G."/>
            <person name="Bosch E."/>
            <person name="Fuste M.C."/>
        </authorList>
    </citation>
    <scope>NUCLEOTIDE SEQUENCE [LARGE SCALE GENOMIC DNA]</scope>
    <source>
        <strain evidence="4 5">2478-85</strain>
    </source>
</reference>
<dbReference type="RefSeq" id="WP_005355924.1">
    <property type="nucleotide sequence ID" value="NZ_APVG01000035.1"/>
</dbReference>